<evidence type="ECO:0000256" key="3">
    <source>
        <dbReference type="ARBA" id="ARBA00004556"/>
    </source>
</evidence>
<dbReference type="InterPro" id="IPR009033">
    <property type="entry name" value="Calreticulin/calnexin_P_dom_sf"/>
</dbReference>
<keyword evidence="12" id="KW-1015">Disulfide bond</keyword>
<evidence type="ECO:0000256" key="11">
    <source>
        <dbReference type="ARBA" id="ARBA00053392"/>
    </source>
</evidence>
<evidence type="ECO:0000256" key="9">
    <source>
        <dbReference type="ARBA" id="ARBA00023186"/>
    </source>
</evidence>
<evidence type="ECO:0000256" key="12">
    <source>
        <dbReference type="PIRSR" id="PIRSR601580-3"/>
    </source>
</evidence>
<dbReference type="InterPro" id="IPR001580">
    <property type="entry name" value="Calret/calnex"/>
</dbReference>
<dbReference type="Proteomes" id="UP000274756">
    <property type="component" value="Unassembled WGS sequence"/>
</dbReference>
<dbReference type="GO" id="GO:0006457">
    <property type="term" value="P:protein folding"/>
    <property type="evidence" value="ECO:0007669"/>
    <property type="project" value="InterPro"/>
</dbReference>
<protein>
    <recommendedName>
        <fullName evidence="17">Calnexin</fullName>
    </recommendedName>
</protein>
<keyword evidence="8 13" id="KW-0472">Membrane</keyword>
<dbReference type="GO" id="GO:0036503">
    <property type="term" value="P:ERAD pathway"/>
    <property type="evidence" value="ECO:0007669"/>
    <property type="project" value="TreeGrafter"/>
</dbReference>
<keyword evidence="16" id="KW-1185">Reference proteome</keyword>
<dbReference type="AlphaFoldDB" id="A0A3P7SCF9"/>
<dbReference type="GO" id="GO:0005509">
    <property type="term" value="F:calcium ion binding"/>
    <property type="evidence" value="ECO:0007669"/>
    <property type="project" value="InterPro"/>
</dbReference>
<evidence type="ECO:0000256" key="6">
    <source>
        <dbReference type="ARBA" id="ARBA00022824"/>
    </source>
</evidence>
<keyword evidence="5 13" id="KW-0812">Transmembrane</keyword>
<name>A0A3P7SCF9_DRAME</name>
<dbReference type="SUPFAM" id="SSF49899">
    <property type="entry name" value="Concanavalin A-like lectins/glucanases"/>
    <property type="match status" value="1"/>
</dbReference>
<feature type="disulfide bond" evidence="12">
    <location>
        <begin position="115"/>
        <end position="149"/>
    </location>
</feature>
<proteinExistence type="inferred from homology"/>
<dbReference type="PRINTS" id="PR00626">
    <property type="entry name" value="CALRETICULIN"/>
</dbReference>
<keyword evidence="6 13" id="KW-0256">Endoplasmic reticulum</keyword>
<dbReference type="OrthoDB" id="1938156at2759"/>
<comment type="subcellular location">
    <subcellularLocation>
        <location evidence="3">Cytoplasm</location>
        <location evidence="3">Perinuclear region</location>
    </subcellularLocation>
    <subcellularLocation>
        <location evidence="2">Cytoplasmic vesicle</location>
    </subcellularLocation>
    <subcellularLocation>
        <location evidence="1">Endoplasmic reticulum membrane</location>
        <topology evidence="1">Single-pass type I membrane protein</topology>
    </subcellularLocation>
</comment>
<accession>A0A3P7SCF9</accession>
<dbReference type="InterPro" id="IPR013320">
    <property type="entry name" value="ConA-like_dom_sf"/>
</dbReference>
<evidence type="ECO:0000256" key="14">
    <source>
        <dbReference type="SAM" id="MobiDB-lite"/>
    </source>
</evidence>
<dbReference type="Pfam" id="PF00262">
    <property type="entry name" value="Calreticulin"/>
    <property type="match status" value="1"/>
</dbReference>
<dbReference type="Gene3D" id="2.60.120.200">
    <property type="match status" value="1"/>
</dbReference>
<feature type="compositionally biased region" description="Acidic residues" evidence="14">
    <location>
        <begin position="481"/>
        <end position="499"/>
    </location>
</feature>
<dbReference type="FunFam" id="2.60.120.200:FF:000011">
    <property type="entry name" value="Probable calnexin"/>
    <property type="match status" value="1"/>
</dbReference>
<dbReference type="InterPro" id="IPR018124">
    <property type="entry name" value="Calret/calnex_CS"/>
</dbReference>
<evidence type="ECO:0008006" key="17">
    <source>
        <dbReference type="Google" id="ProtNLM"/>
    </source>
</evidence>
<sequence>MNFGQINNFKVYIAPPFETPVITGSPHLVEWFSDLTAIGNKWIKSSGKKDDAENSVSKYDGEWEIGPPSKIVSDGDYGLIVKSKARHHAIASKLAKTFEFDGKPYEVKYEDGQECGGGYIKLLTIGAEHKLAEFTDKTPYTIMFGPDKCGSTSKIHFIIRLKNPKNDIISEHHAKQSSKSLSGYFDDRKTHLYTLIVRPDETFSVLVDNSQIMSGNLLTDLEPSVTPPKMIDDETDKKPADWDDREKIEDKNAKKPDDWDENAPQEIEDDKANKPVDWLENEEPMVPDEAAEKPVDWDDEMDGIWEAPKIENPKCKGVSGCGPWKRPMIPNPAYKGKWKRPMVSNPDYKGKWKARQTENPYFFEPHPYSQLQSISAVGFELWTMSGNIIIDNIFVGNDESAASSFAKQTFTVKSSQVPLYESASSPSEGIVNKMISATEERPWLWAVYILSILIPVIIIAITCFGRKSRPSTSDYKKTDEAQADDDDDIPNLVGDDDDLEGTKEEIKVADEERSASRSRSTSRGRNGNAKVIYILIIYN</sequence>
<evidence type="ECO:0000256" key="8">
    <source>
        <dbReference type="ARBA" id="ARBA00023136"/>
    </source>
</evidence>
<dbReference type="Gene3D" id="2.10.250.10">
    <property type="entry name" value="Calreticulin/calnexin, P domain"/>
    <property type="match status" value="1"/>
</dbReference>
<evidence type="ECO:0000256" key="1">
    <source>
        <dbReference type="ARBA" id="ARBA00004115"/>
    </source>
</evidence>
<gene>
    <name evidence="15" type="ORF">DME_LOCUS2489</name>
</gene>
<dbReference type="PROSITE" id="PS00803">
    <property type="entry name" value="CALRETICULIN_1"/>
    <property type="match status" value="1"/>
</dbReference>
<evidence type="ECO:0000256" key="10">
    <source>
        <dbReference type="ARBA" id="ARBA00023329"/>
    </source>
</evidence>
<evidence type="ECO:0000313" key="16">
    <source>
        <dbReference type="Proteomes" id="UP000274756"/>
    </source>
</evidence>
<dbReference type="GO" id="GO:0051082">
    <property type="term" value="F:unfolded protein binding"/>
    <property type="evidence" value="ECO:0007669"/>
    <property type="project" value="InterPro"/>
</dbReference>
<reference evidence="15 16" key="1">
    <citation type="submission" date="2018-11" db="EMBL/GenBank/DDBJ databases">
        <authorList>
            <consortium name="Pathogen Informatics"/>
        </authorList>
    </citation>
    <scope>NUCLEOTIDE SEQUENCE [LARGE SCALE GENOMIC DNA]</scope>
</reference>
<comment type="function">
    <text evidence="11">Calcium-binding protein that interacts with newly synthesized monoglucosylated glycoproteins in the endoplasmic reticulum. It may act in assisting protein assembly and/or in the retention within the ER of unassembled protein subunits. It seems to play a major role in the quality control apparatus of the ER by the retention of incorrectly folded proteins. Required for embryogenesis and larval development under heat and ER stress conditions. May be important for germ cell development. Involved in neuronal necrotic cell death.</text>
</comment>
<evidence type="ECO:0000256" key="7">
    <source>
        <dbReference type="ARBA" id="ARBA00022989"/>
    </source>
</evidence>
<dbReference type="GO" id="GO:0005789">
    <property type="term" value="C:endoplasmic reticulum membrane"/>
    <property type="evidence" value="ECO:0007669"/>
    <property type="project" value="UniProtKB-SubCell"/>
</dbReference>
<dbReference type="PROSITE" id="PS00805">
    <property type="entry name" value="CALRETICULIN_REPEAT"/>
    <property type="match status" value="1"/>
</dbReference>
<evidence type="ECO:0000256" key="4">
    <source>
        <dbReference type="ARBA" id="ARBA00010983"/>
    </source>
</evidence>
<dbReference type="FunFam" id="2.10.250.10:FF:000001">
    <property type="entry name" value="Calnexin homolog"/>
    <property type="match status" value="1"/>
</dbReference>
<dbReference type="GO" id="GO:0031410">
    <property type="term" value="C:cytoplasmic vesicle"/>
    <property type="evidence" value="ECO:0007669"/>
    <property type="project" value="UniProtKB-SubCell"/>
</dbReference>
<dbReference type="PANTHER" id="PTHR11073:SF1">
    <property type="entry name" value="CALNEXIN 14D-RELATED"/>
    <property type="match status" value="1"/>
</dbReference>
<evidence type="ECO:0000313" key="15">
    <source>
        <dbReference type="EMBL" id="VDN52516.1"/>
    </source>
</evidence>
<feature type="transmembrane region" description="Helical" evidence="13">
    <location>
        <begin position="443"/>
        <end position="464"/>
    </location>
</feature>
<evidence type="ECO:0000256" key="2">
    <source>
        <dbReference type="ARBA" id="ARBA00004541"/>
    </source>
</evidence>
<dbReference type="EMBL" id="UYYG01000063">
    <property type="protein sequence ID" value="VDN52516.1"/>
    <property type="molecule type" value="Genomic_DNA"/>
</dbReference>
<dbReference type="GO" id="GO:0048471">
    <property type="term" value="C:perinuclear region of cytoplasm"/>
    <property type="evidence" value="ECO:0007669"/>
    <property type="project" value="UniProtKB-SubCell"/>
</dbReference>
<feature type="compositionally biased region" description="Basic and acidic residues" evidence="14">
    <location>
        <begin position="500"/>
        <end position="515"/>
    </location>
</feature>
<evidence type="ECO:0000256" key="13">
    <source>
        <dbReference type="RuleBase" id="RU362126"/>
    </source>
</evidence>
<feature type="compositionally biased region" description="Acidic residues" evidence="14">
    <location>
        <begin position="258"/>
        <end position="269"/>
    </location>
</feature>
<dbReference type="STRING" id="318479.A0A3P7SCF9"/>
<feature type="compositionally biased region" description="Basic and acidic residues" evidence="14">
    <location>
        <begin position="230"/>
        <end position="257"/>
    </location>
</feature>
<keyword evidence="9 13" id="KW-0143">Chaperone</keyword>
<dbReference type="SUPFAM" id="SSF63887">
    <property type="entry name" value="P-domain of calnexin/calreticulin"/>
    <property type="match status" value="1"/>
</dbReference>
<comment type="similarity">
    <text evidence="4 13">Belongs to the calreticulin family.</text>
</comment>
<keyword evidence="10" id="KW-0968">Cytoplasmic vesicle</keyword>
<keyword evidence="7 13" id="KW-1133">Transmembrane helix</keyword>
<dbReference type="PANTHER" id="PTHR11073">
    <property type="entry name" value="CALRETICULIN AND CALNEXIN"/>
    <property type="match status" value="1"/>
</dbReference>
<organism evidence="15 16">
    <name type="scientific">Dracunculus medinensis</name>
    <name type="common">Guinea worm</name>
    <dbReference type="NCBI Taxonomy" id="318479"/>
    <lineage>
        <taxon>Eukaryota</taxon>
        <taxon>Metazoa</taxon>
        <taxon>Ecdysozoa</taxon>
        <taxon>Nematoda</taxon>
        <taxon>Chromadorea</taxon>
        <taxon>Rhabditida</taxon>
        <taxon>Spirurina</taxon>
        <taxon>Dracunculoidea</taxon>
        <taxon>Dracunculidae</taxon>
        <taxon>Dracunculus</taxon>
    </lineage>
</organism>
<evidence type="ECO:0000256" key="5">
    <source>
        <dbReference type="ARBA" id="ARBA00022692"/>
    </source>
</evidence>
<dbReference type="PROSITE" id="PS00804">
    <property type="entry name" value="CALRETICULIN_2"/>
    <property type="match status" value="1"/>
</dbReference>
<feature type="region of interest" description="Disordered" evidence="14">
    <location>
        <begin position="468"/>
        <end position="525"/>
    </location>
</feature>
<feature type="region of interest" description="Disordered" evidence="14">
    <location>
        <begin position="219"/>
        <end position="281"/>
    </location>
</feature>